<dbReference type="InterPro" id="IPR041392">
    <property type="entry name" value="GHD"/>
</dbReference>
<dbReference type="GO" id="GO:0009505">
    <property type="term" value="C:plant-type cell wall"/>
    <property type="evidence" value="ECO:0000318"/>
    <property type="project" value="GO_Central"/>
</dbReference>
<keyword evidence="6" id="KW-0964">Secreted</keyword>
<feature type="domain" description="SUEL-type lectin" evidence="14">
    <location>
        <begin position="741"/>
        <end position="827"/>
    </location>
</feature>
<dbReference type="PANTHER" id="PTHR23421">
    <property type="entry name" value="BETA-GALACTOSIDASE RELATED"/>
    <property type="match status" value="1"/>
</dbReference>
<keyword evidence="10 11" id="KW-0326">Glycosidase</keyword>
<feature type="signal peptide" evidence="13">
    <location>
        <begin position="1"/>
        <end position="22"/>
    </location>
</feature>
<dbReference type="InParanoid" id="A0A2K1R4X4"/>
<reference evidence="15" key="2">
    <citation type="submission" date="2017-07" db="EMBL/GenBank/DDBJ databases">
        <title>WGS assembly of Populus trichocarpa.</title>
        <authorList>
            <person name="Tuskan G."/>
            <person name="Difazio S."/>
            <person name="Jansson S."/>
            <person name="Bohlmann J."/>
            <person name="Grigoriev I."/>
            <person name="Hellsten U."/>
            <person name="Putnam N."/>
            <person name="Ralph S."/>
            <person name="Rombauts S."/>
            <person name="Salamov A."/>
            <person name="Schein J."/>
            <person name="Sterck L."/>
            <person name="Aerts A."/>
            <person name="Bhalerao R."/>
            <person name="Bhalerao R."/>
            <person name="Blaudez D."/>
            <person name="Boerjan W."/>
            <person name="Brun A."/>
            <person name="Brunner A."/>
            <person name="Busov V."/>
            <person name="Campbell M."/>
            <person name="Carlson J."/>
            <person name="Chalot M."/>
            <person name="Chapman J."/>
            <person name="Chen G."/>
            <person name="Cooper D."/>
            <person name="Coutinho P."/>
            <person name="Couturier J."/>
            <person name="Covert S."/>
            <person name="Cronk Q."/>
            <person name="Cunningham R."/>
            <person name="Davis J."/>
            <person name="Degroeve S."/>
            <person name="Dejardin A."/>
            <person name="Depamphilis C."/>
            <person name="Detter J."/>
            <person name="Dirks B."/>
            <person name="Dubchak I."/>
            <person name="Duplessis S."/>
            <person name="Ehlting J."/>
            <person name="Ellis B."/>
            <person name="Gendler K."/>
            <person name="Goodstein D."/>
            <person name="Gribskov M."/>
            <person name="Grimwood J."/>
            <person name="Groover A."/>
            <person name="Gunter L."/>
            <person name="Hamberger B."/>
            <person name="Heinze B."/>
            <person name="Helariutta Y."/>
            <person name="Henrissat B."/>
            <person name="Holligan D."/>
            <person name="Holt R."/>
            <person name="Huang W."/>
            <person name="Islam-Faridi N."/>
            <person name="Jones S."/>
            <person name="Jones-Rhoades M."/>
            <person name="Jorgensen R."/>
            <person name="Joshi C."/>
            <person name="Kangasjarvi J."/>
            <person name="Karlsson J."/>
            <person name="Kelleher C."/>
            <person name="Kirkpatrick R."/>
            <person name="Kirst M."/>
            <person name="Kohler A."/>
            <person name="Kalluri U."/>
            <person name="Larimer F."/>
            <person name="Leebens-Mack J."/>
            <person name="Leple J."/>
            <person name="Locascio P."/>
            <person name="Lou Y."/>
            <person name="Lucas S."/>
            <person name="Martin F."/>
            <person name="Montanini B."/>
            <person name="Napoli C."/>
            <person name="Nelson D."/>
            <person name="Nelson C."/>
            <person name="Nieminen K."/>
            <person name="Nilsson O."/>
            <person name="Pereda V."/>
            <person name="Peter G."/>
            <person name="Philippe R."/>
            <person name="Pilate G."/>
            <person name="Poliakov A."/>
            <person name="Razumovskaya J."/>
            <person name="Richardson P."/>
            <person name="Rinaldi C."/>
            <person name="Ritland K."/>
            <person name="Rouze P."/>
            <person name="Ryaboy D."/>
            <person name="Schmutz J."/>
            <person name="Schrader J."/>
            <person name="Segerman B."/>
            <person name="Shin H."/>
            <person name="Siddiqui A."/>
            <person name="Sterky F."/>
            <person name="Terry A."/>
            <person name="Tsai C."/>
            <person name="Uberbacher E."/>
            <person name="Unneberg P."/>
            <person name="Vahala J."/>
            <person name="Wall K."/>
            <person name="Wessler S."/>
            <person name="Yang G."/>
            <person name="Yin T."/>
            <person name="Douglas C."/>
            <person name="Marra M."/>
            <person name="Sandberg G."/>
            <person name="Van De Peer Y."/>
            <person name="Rokhsar D."/>
        </authorList>
    </citation>
    <scope>NUCLEOTIDE SEQUENCE</scope>
    <source>
        <strain evidence="15">Nisqually-1</strain>
    </source>
</reference>
<dbReference type="OrthoDB" id="1657402at2759"/>
<name>A0A2K1R4X4_POPTR</name>
<dbReference type="GO" id="GO:0019388">
    <property type="term" value="P:galactose catabolic process"/>
    <property type="evidence" value="ECO:0000318"/>
    <property type="project" value="GO_Central"/>
</dbReference>
<evidence type="ECO:0000256" key="4">
    <source>
        <dbReference type="ARBA" id="ARBA00012756"/>
    </source>
</evidence>
<comment type="similarity">
    <text evidence="3 12">Belongs to the glycosyl hydrolase 35 family.</text>
</comment>
<reference evidence="15" key="1">
    <citation type="journal article" date="2006" name="Science">
        <title>The genome of black cottonwood, Populus trichocarpa (Torr. &amp; Gray).</title>
        <authorList>
            <person name="Tuskan G.A."/>
            <person name="Difazio S."/>
            <person name="Jansson S."/>
            <person name="Bohlmann J."/>
            <person name="Grigoriev I."/>
            <person name="Hellsten U."/>
            <person name="Putnam N."/>
            <person name="Ralph S."/>
            <person name="Rombauts S."/>
            <person name="Salamov A."/>
            <person name="Schein J."/>
            <person name="Sterck L."/>
            <person name="Aerts A."/>
            <person name="Bhalerao R.R."/>
            <person name="Bhalerao R.P."/>
            <person name="Blaudez D."/>
            <person name="Boerjan W."/>
            <person name="Brun A."/>
            <person name="Brunner A."/>
            <person name="Busov V."/>
            <person name="Campbell M."/>
            <person name="Carlson J."/>
            <person name="Chalot M."/>
            <person name="Chapman J."/>
            <person name="Chen G.L."/>
            <person name="Cooper D."/>
            <person name="Coutinho P.M."/>
            <person name="Couturier J."/>
            <person name="Covert S."/>
            <person name="Cronk Q."/>
            <person name="Cunningham R."/>
            <person name="Davis J."/>
            <person name="Degroeve S."/>
            <person name="Dejardin A."/>
            <person name="Depamphilis C."/>
            <person name="Detter J."/>
            <person name="Dirks B."/>
            <person name="Dubchak I."/>
            <person name="Duplessis S."/>
            <person name="Ehlting J."/>
            <person name="Ellis B."/>
            <person name="Gendler K."/>
            <person name="Goodstein D."/>
            <person name="Gribskov M."/>
            <person name="Grimwood J."/>
            <person name="Groover A."/>
            <person name="Gunter L."/>
            <person name="Hamberger B."/>
            <person name="Heinze B."/>
            <person name="Helariutta Y."/>
            <person name="Henrissat B."/>
            <person name="Holligan D."/>
            <person name="Holt R."/>
            <person name="Huang W."/>
            <person name="Islam-Faridi N."/>
            <person name="Jones S."/>
            <person name="Jones-Rhoades M."/>
            <person name="Jorgensen R."/>
            <person name="Joshi C."/>
            <person name="Kangasjarvi J."/>
            <person name="Karlsson J."/>
            <person name="Kelleher C."/>
            <person name="Kirkpatrick R."/>
            <person name="Kirst M."/>
            <person name="Kohler A."/>
            <person name="Kalluri U."/>
            <person name="Larimer F."/>
            <person name="Leebens-Mack J."/>
            <person name="Leple J.C."/>
            <person name="Locascio P."/>
            <person name="Lou Y."/>
            <person name="Lucas S."/>
            <person name="Martin F."/>
            <person name="Montanini B."/>
            <person name="Napoli C."/>
            <person name="Nelson D.R."/>
            <person name="Nelson C."/>
            <person name="Nieminen K."/>
            <person name="Nilsson O."/>
            <person name="Pereda V."/>
            <person name="Peter G."/>
            <person name="Philippe R."/>
            <person name="Pilate G."/>
            <person name="Poliakov A."/>
            <person name="Razumovskaya J."/>
            <person name="Richardson P."/>
            <person name="Rinaldi C."/>
            <person name="Ritland K."/>
            <person name="Rouze P."/>
            <person name="Ryaboy D."/>
            <person name="Schmutz J."/>
            <person name="Schrader J."/>
            <person name="Segerman B."/>
            <person name="Shin H."/>
            <person name="Siddiqui A."/>
            <person name="Sterky F."/>
            <person name="Terry A."/>
            <person name="Tsai C.J."/>
            <person name="Uberbacher E."/>
            <person name="Unneberg P."/>
            <person name="Vahala J."/>
            <person name="Wall K."/>
            <person name="Wessler S."/>
            <person name="Yang G."/>
            <person name="Yin T."/>
            <person name="Douglas C."/>
            <person name="Marra M."/>
            <person name="Sandberg G."/>
            <person name="Van de Peer Y."/>
            <person name="Rokhsar D."/>
        </authorList>
    </citation>
    <scope>NUCLEOTIDE SEQUENCE [LARGE SCALE GENOMIC DNA]</scope>
    <source>
        <strain evidence="15">Nisqually-1</strain>
    </source>
</reference>
<evidence type="ECO:0000313" key="15">
    <source>
        <dbReference type="EMBL" id="PNS22328.1"/>
    </source>
</evidence>
<dbReference type="GO" id="GO:0004565">
    <property type="term" value="F:beta-galactosidase activity"/>
    <property type="evidence" value="ECO:0000318"/>
    <property type="project" value="GO_Central"/>
</dbReference>
<dbReference type="InterPro" id="IPR000922">
    <property type="entry name" value="Lectin_gal-bd_dom"/>
</dbReference>
<dbReference type="Pfam" id="PF01301">
    <property type="entry name" value="Glyco_hydro_35"/>
    <property type="match status" value="1"/>
</dbReference>
<evidence type="ECO:0000259" key="14">
    <source>
        <dbReference type="PROSITE" id="PS50228"/>
    </source>
</evidence>
<dbReference type="Gramene" id="Potri.001G025701.1.v4.1">
    <property type="protein sequence ID" value="Potri.001G025701.1.v4.1"/>
    <property type="gene ID" value="Potri.001G025701.v4.1"/>
</dbReference>
<dbReference type="SMR" id="A0A2K1R4X4"/>
<feature type="chain" id="PRO_5014400897" description="Beta-galactosidase" evidence="13">
    <location>
        <begin position="23"/>
        <end position="827"/>
    </location>
</feature>
<evidence type="ECO:0000256" key="8">
    <source>
        <dbReference type="ARBA" id="ARBA00022801"/>
    </source>
</evidence>
<keyword evidence="7 13" id="KW-0732">Signal</keyword>
<evidence type="ECO:0000256" key="9">
    <source>
        <dbReference type="ARBA" id="ARBA00023180"/>
    </source>
</evidence>
<dbReference type="FunFam" id="2.60.120.260:FF:000142">
    <property type="entry name" value="Beta-galactosidase"/>
    <property type="match status" value="1"/>
</dbReference>
<organism evidence="15">
    <name type="scientific">Populus trichocarpa</name>
    <name type="common">Western balsam poplar</name>
    <name type="synonym">Populus balsamifera subsp. trichocarpa</name>
    <dbReference type="NCBI Taxonomy" id="3694"/>
    <lineage>
        <taxon>Eukaryota</taxon>
        <taxon>Viridiplantae</taxon>
        <taxon>Streptophyta</taxon>
        <taxon>Embryophyta</taxon>
        <taxon>Tracheophyta</taxon>
        <taxon>Spermatophyta</taxon>
        <taxon>Magnoliopsida</taxon>
        <taxon>eudicotyledons</taxon>
        <taxon>Gunneridae</taxon>
        <taxon>Pentapetalae</taxon>
        <taxon>rosids</taxon>
        <taxon>fabids</taxon>
        <taxon>Malpighiales</taxon>
        <taxon>Salicaceae</taxon>
        <taxon>Saliceae</taxon>
        <taxon>Populus</taxon>
    </lineage>
</organism>
<dbReference type="InterPro" id="IPR048913">
    <property type="entry name" value="BetaGal_gal-bd"/>
</dbReference>
<dbReference type="Gene3D" id="2.60.120.260">
    <property type="entry name" value="Galactose-binding domain-like"/>
    <property type="match status" value="2"/>
</dbReference>
<dbReference type="Gene3D" id="2.60.120.740">
    <property type="match status" value="1"/>
</dbReference>
<dbReference type="InterPro" id="IPR017853">
    <property type="entry name" value="GH"/>
</dbReference>
<evidence type="ECO:0000256" key="12">
    <source>
        <dbReference type="RuleBase" id="RU003679"/>
    </source>
</evidence>
<evidence type="ECO:0000256" key="10">
    <source>
        <dbReference type="ARBA" id="ARBA00023295"/>
    </source>
</evidence>
<comment type="subcellular location">
    <subcellularLocation>
        <location evidence="2">Secreted</location>
        <location evidence="2">Extracellular space</location>
        <location evidence="2">Apoplast</location>
    </subcellularLocation>
</comment>
<dbReference type="SUPFAM" id="SSF49785">
    <property type="entry name" value="Galactose-binding domain-like"/>
    <property type="match status" value="2"/>
</dbReference>
<dbReference type="GO" id="GO:0005773">
    <property type="term" value="C:vacuole"/>
    <property type="evidence" value="ECO:0000318"/>
    <property type="project" value="GO_Central"/>
</dbReference>
<comment type="catalytic activity">
    <reaction evidence="1 11">
        <text>Hydrolysis of terminal non-reducing beta-D-galactose residues in beta-D-galactosides.</text>
        <dbReference type="EC" id="3.2.1.23"/>
    </reaction>
</comment>
<gene>
    <name evidence="15" type="ORF">POPTR_T154000</name>
</gene>
<evidence type="ECO:0000256" key="11">
    <source>
        <dbReference type="RuleBase" id="RU000675"/>
    </source>
</evidence>
<dbReference type="OMA" id="ACVGRES"/>
<dbReference type="CDD" id="cd22842">
    <property type="entry name" value="Gal_Rha_Lectin_BGal"/>
    <property type="match status" value="1"/>
</dbReference>
<dbReference type="GO" id="GO:0030246">
    <property type="term" value="F:carbohydrate binding"/>
    <property type="evidence" value="ECO:0007669"/>
    <property type="project" value="InterPro"/>
</dbReference>
<evidence type="ECO:0000256" key="1">
    <source>
        <dbReference type="ARBA" id="ARBA00001412"/>
    </source>
</evidence>
<dbReference type="InterPro" id="IPR019801">
    <property type="entry name" value="Glyco_hydro_35_CS"/>
</dbReference>
<dbReference type="InterPro" id="IPR001944">
    <property type="entry name" value="Glycoside_Hdrlase_35"/>
</dbReference>
<keyword evidence="5" id="KW-0052">Apoplast</keyword>
<dbReference type="FunFam" id="3.20.20.80:FF:000098">
    <property type="entry name" value="Beta-galactosidase"/>
    <property type="match status" value="1"/>
</dbReference>
<dbReference type="InterPro" id="IPR043159">
    <property type="entry name" value="Lectin_gal-bd_sf"/>
</dbReference>
<dbReference type="Pfam" id="PF02140">
    <property type="entry name" value="SUEL_Lectin"/>
    <property type="match status" value="1"/>
</dbReference>
<evidence type="ECO:0000256" key="7">
    <source>
        <dbReference type="ARBA" id="ARBA00022729"/>
    </source>
</evidence>
<dbReference type="Pfam" id="PF21467">
    <property type="entry name" value="BetaGal_gal-bd"/>
    <property type="match status" value="1"/>
</dbReference>
<dbReference type="EC" id="3.2.1.23" evidence="4 11"/>
<dbReference type="PRINTS" id="PR00742">
    <property type="entry name" value="GLHYDRLASE35"/>
</dbReference>
<sequence length="827" mass="92082">MSSSGILALFIVCFCTSGRLWATATQVTYDNRAIIIDGKHRVLVSGSIHYPRSTTQMWPDLMKKSREGGLDAIETYVFWNAHEPARRQYDFSGNLDLVRFLKAIQDEGLYAVLRIGPYVCAEWNYGGFPVWLHNMPGIQMRTDNDVFKNEMQNFTTLIVDMVKRENLFASQGGPVILAQIENEYGNVMSSYGDEGKAYMNWCANMAQSLDIGVPWLMCQQDDAPEPMISTCNGWYCDQYQPRRSNIPKMWTENWTGWYKNWGGKDPHRTAEDLAFAVARFYQLGGTFQNYYMYHGGTNFGRSAGGPYITTSYDYDAPLDEYGNLNQPKWGHLKQLHDLLHSMEDILTTGNVSSVDLGDDSVWGTIYSNEGGSSCFLANVDQGTDKTINFQGINYTVPAWSVSILPDCQNVSYNTAKVSTQTSVMVKKANVAEDEPISLKWSWRPEMDDKTILLGKGDVTINQILDQKEAANDLSDYLFYMTSINLKKDDPVWSYNMTLRVKSSGQILHAFVNGELIGSQWSKNGGESFVFEQNVKLNHKKNTISLLSATVGFTNYGANFDLVPSGITGPVELIGYHGDDETVAKDLSSQKWSYKIGLEGLNQELYSSQSLKWQEDSFPVNRTLTWYKTVFKAPLGTDPVVVDLLGMGKGLAWVNGNSIGRYWPSFIAEGDCNLEPCDYRGSYDSSKCLSNCGHPTQRWYHVPRSFLNDTGDNTLVLFEEFGGNPSSVNFRTIAIGSACISAEENRKIELSCQGRPISAVKFASFGNPQGSCGSFVKGFCEGSKDALSVVEKACVGQESCTIDVSEDTFGSTTCGDDVIKTLSVEAIC</sequence>
<dbReference type="PROSITE" id="PS50228">
    <property type="entry name" value="SUEL_LECTIN"/>
    <property type="match status" value="1"/>
</dbReference>
<protein>
    <recommendedName>
        <fullName evidence="4 11">Beta-galactosidase</fullName>
        <ecNumber evidence="4 11">3.2.1.23</ecNumber>
    </recommendedName>
</protein>
<evidence type="ECO:0000256" key="5">
    <source>
        <dbReference type="ARBA" id="ARBA00022523"/>
    </source>
</evidence>
<evidence type="ECO:0000256" key="3">
    <source>
        <dbReference type="ARBA" id="ARBA00009809"/>
    </source>
</evidence>
<dbReference type="InterPro" id="IPR031330">
    <property type="entry name" value="Gly_Hdrlase_35_cat"/>
</dbReference>
<dbReference type="InterPro" id="IPR008979">
    <property type="entry name" value="Galactose-bd-like_sf"/>
</dbReference>
<dbReference type="GO" id="GO:0048046">
    <property type="term" value="C:apoplast"/>
    <property type="evidence" value="ECO:0007669"/>
    <property type="project" value="UniProtKB-SubCell"/>
</dbReference>
<proteinExistence type="inferred from homology"/>
<dbReference type="GO" id="GO:0009827">
    <property type="term" value="P:plant-type cell wall modification"/>
    <property type="evidence" value="ECO:0000318"/>
    <property type="project" value="GO_Central"/>
</dbReference>
<evidence type="ECO:0000256" key="6">
    <source>
        <dbReference type="ARBA" id="ARBA00022525"/>
    </source>
</evidence>
<dbReference type="SUPFAM" id="SSF51445">
    <property type="entry name" value="(Trans)glycosidases"/>
    <property type="match status" value="1"/>
</dbReference>
<evidence type="ECO:0000256" key="2">
    <source>
        <dbReference type="ARBA" id="ARBA00004271"/>
    </source>
</evidence>
<dbReference type="Pfam" id="PF17834">
    <property type="entry name" value="GHD"/>
    <property type="match status" value="1"/>
</dbReference>
<evidence type="ECO:0000256" key="13">
    <source>
        <dbReference type="SAM" id="SignalP"/>
    </source>
</evidence>
<keyword evidence="9" id="KW-0325">Glycoprotein</keyword>
<accession>A0A2K1R4X4</accession>
<dbReference type="AlphaFoldDB" id="A0A2K1R4X4"/>
<dbReference type="EMBL" id="KZ623581">
    <property type="protein sequence ID" value="PNS22328.1"/>
    <property type="molecule type" value="Genomic_DNA"/>
</dbReference>
<dbReference type="PROSITE" id="PS01182">
    <property type="entry name" value="GLYCOSYL_HYDROL_F35"/>
    <property type="match status" value="1"/>
</dbReference>
<dbReference type="Gene3D" id="3.20.20.80">
    <property type="entry name" value="Glycosidases"/>
    <property type="match status" value="1"/>
</dbReference>
<keyword evidence="8 11" id="KW-0378">Hydrolase</keyword>